<dbReference type="InterPro" id="IPR052346">
    <property type="entry name" value="O-mannosyl-transferase_TMTC"/>
</dbReference>
<dbReference type="Proteomes" id="UP000034794">
    <property type="component" value="Unassembled WGS sequence"/>
</dbReference>
<dbReference type="Gene3D" id="1.25.40.10">
    <property type="entry name" value="Tetratricopeptide repeat domain"/>
    <property type="match status" value="1"/>
</dbReference>
<gene>
    <name evidence="6" type="ORF">UX47_C0010G0018</name>
</gene>
<accession>A0A0G1PIG1</accession>
<evidence type="ECO:0000256" key="3">
    <source>
        <dbReference type="PROSITE-ProRule" id="PRU00339"/>
    </source>
</evidence>
<dbReference type="InterPro" id="IPR011990">
    <property type="entry name" value="TPR-like_helical_dom_sf"/>
</dbReference>
<protein>
    <submittedName>
        <fullName evidence="6">TPR domain protein</fullName>
    </submittedName>
</protein>
<feature type="transmembrane region" description="Helical" evidence="4">
    <location>
        <begin position="115"/>
        <end position="134"/>
    </location>
</feature>
<feature type="transmembrane region" description="Helical" evidence="4">
    <location>
        <begin position="338"/>
        <end position="357"/>
    </location>
</feature>
<dbReference type="Pfam" id="PF07719">
    <property type="entry name" value="TPR_2"/>
    <property type="match status" value="1"/>
</dbReference>
<feature type="transmembrane region" description="Helical" evidence="4">
    <location>
        <begin position="209"/>
        <end position="230"/>
    </location>
</feature>
<keyword evidence="4" id="KW-0812">Transmembrane</keyword>
<feature type="transmembrane region" description="Helical" evidence="4">
    <location>
        <begin position="140"/>
        <end position="161"/>
    </location>
</feature>
<dbReference type="PANTHER" id="PTHR44227">
    <property type="match status" value="1"/>
</dbReference>
<feature type="transmembrane region" description="Helical" evidence="4">
    <location>
        <begin position="20"/>
        <end position="39"/>
    </location>
</feature>
<sequence length="528" mass="61251">MNKHKLDEKSIAEPKATTAAKFEAPILWGLLTVALLIWLTSLPNKFVSDDIPTILDNAKVGIWSFDLFRPWWSFQYLIYAVLTNIFGVVPWPLRLTGILFHLTTSFVLFKIVRRWYDFPVAIIAVALFVLAPTVVEPVVWISGMPYVLGGMLTMLCMYLHWDEKQTKLKHAAEVALWILTLVSCEKYIFVPVLLFIWDWRNKRLRKMSMALTGLFLMSFLRGLALISVYGERAAVLTNSYYTVAGEIIENPIAKVLVPTGNYIWLYFWPKALTLYHSEVDLSWKFIFSFGGISLLFLLWAWIDNKKIKNFWLWPALFMTSLLVTLTPTGMNMMVAERYAYFGYACLAVMISLSTTYISEKKKQWIVLYCLVTVWVLLMAGRTLLRIRDWRTADALWFSAEEYSPNSPINHNNLGDAYVNLRNAEKAIEEFTRAIELNPNYADAMHNRASTYMFFGEREKAREGFEEALKINPNLWMSYLKLAFLDESYDDWDMAIVHASKALEIVDIPDIRRYIELLKQKAEQKQKNP</sequence>
<evidence type="ECO:0000256" key="2">
    <source>
        <dbReference type="ARBA" id="ARBA00022803"/>
    </source>
</evidence>
<name>A0A0G1PIG1_9BACT</name>
<keyword evidence="2 3" id="KW-0802">TPR repeat</keyword>
<feature type="repeat" description="TPR" evidence="3">
    <location>
        <begin position="407"/>
        <end position="440"/>
    </location>
</feature>
<reference evidence="6 7" key="1">
    <citation type="journal article" date="2015" name="Nature">
        <title>rRNA introns, odd ribosomes, and small enigmatic genomes across a large radiation of phyla.</title>
        <authorList>
            <person name="Brown C.T."/>
            <person name="Hug L.A."/>
            <person name="Thomas B.C."/>
            <person name="Sharon I."/>
            <person name="Castelle C.J."/>
            <person name="Singh A."/>
            <person name="Wilkins M.J."/>
            <person name="Williams K.H."/>
            <person name="Banfield J.F."/>
        </authorList>
    </citation>
    <scope>NUCLEOTIDE SEQUENCE [LARGE SCALE GENOMIC DNA]</scope>
</reference>
<evidence type="ECO:0000313" key="6">
    <source>
        <dbReference type="EMBL" id="KKU32502.1"/>
    </source>
</evidence>
<evidence type="ECO:0000313" key="7">
    <source>
        <dbReference type="Proteomes" id="UP000034794"/>
    </source>
</evidence>
<proteinExistence type="predicted"/>
<feature type="transmembrane region" description="Helical" evidence="4">
    <location>
        <begin position="251"/>
        <end position="269"/>
    </location>
</feature>
<dbReference type="PROSITE" id="PS50005">
    <property type="entry name" value="TPR"/>
    <property type="match status" value="2"/>
</dbReference>
<evidence type="ECO:0000256" key="4">
    <source>
        <dbReference type="SAM" id="Phobius"/>
    </source>
</evidence>
<feature type="domain" description="Glycosyltransferase RgtA/B/C/D-like" evidence="5">
    <location>
        <begin position="78"/>
        <end position="217"/>
    </location>
</feature>
<keyword evidence="1" id="KW-0677">Repeat</keyword>
<dbReference type="SUPFAM" id="SSF48452">
    <property type="entry name" value="TPR-like"/>
    <property type="match status" value="1"/>
</dbReference>
<keyword evidence="4" id="KW-0472">Membrane</keyword>
<dbReference type="PANTHER" id="PTHR44227:SF3">
    <property type="entry name" value="PROTEIN O-MANNOSYL-TRANSFERASE TMTC4"/>
    <property type="match status" value="1"/>
</dbReference>
<evidence type="ECO:0000259" key="5">
    <source>
        <dbReference type="Pfam" id="PF13231"/>
    </source>
</evidence>
<dbReference type="Pfam" id="PF13181">
    <property type="entry name" value="TPR_8"/>
    <property type="match status" value="1"/>
</dbReference>
<evidence type="ECO:0000256" key="1">
    <source>
        <dbReference type="ARBA" id="ARBA00022737"/>
    </source>
</evidence>
<dbReference type="AlphaFoldDB" id="A0A0G1PIG1"/>
<dbReference type="Pfam" id="PF13231">
    <property type="entry name" value="PMT_2"/>
    <property type="match status" value="1"/>
</dbReference>
<feature type="transmembrane region" description="Helical" evidence="4">
    <location>
        <begin position="173"/>
        <end position="197"/>
    </location>
</feature>
<dbReference type="InterPro" id="IPR019734">
    <property type="entry name" value="TPR_rpt"/>
</dbReference>
<feature type="repeat" description="TPR" evidence="3">
    <location>
        <begin position="441"/>
        <end position="474"/>
    </location>
</feature>
<keyword evidence="4" id="KW-1133">Transmembrane helix</keyword>
<dbReference type="EMBL" id="LCMI01000010">
    <property type="protein sequence ID" value="KKU32502.1"/>
    <property type="molecule type" value="Genomic_DNA"/>
</dbReference>
<dbReference type="InterPro" id="IPR038731">
    <property type="entry name" value="RgtA/B/C-like"/>
</dbReference>
<feature type="transmembrane region" description="Helical" evidence="4">
    <location>
        <begin position="364"/>
        <end position="384"/>
    </location>
</feature>
<feature type="transmembrane region" description="Helical" evidence="4">
    <location>
        <begin position="309"/>
        <end position="326"/>
    </location>
</feature>
<dbReference type="InterPro" id="IPR013105">
    <property type="entry name" value="TPR_2"/>
</dbReference>
<dbReference type="SMART" id="SM00028">
    <property type="entry name" value="TPR"/>
    <property type="match status" value="3"/>
</dbReference>
<dbReference type="PROSITE" id="PS50293">
    <property type="entry name" value="TPR_REGION"/>
    <property type="match status" value="2"/>
</dbReference>
<feature type="transmembrane region" description="Helical" evidence="4">
    <location>
        <begin position="76"/>
        <end position="103"/>
    </location>
</feature>
<comment type="caution">
    <text evidence="6">The sequence shown here is derived from an EMBL/GenBank/DDBJ whole genome shotgun (WGS) entry which is preliminary data.</text>
</comment>
<feature type="transmembrane region" description="Helical" evidence="4">
    <location>
        <begin position="281"/>
        <end position="302"/>
    </location>
</feature>
<organism evidence="6 7">
    <name type="scientific">Candidatus Collierbacteria bacterium GW2011_GWA2_46_26</name>
    <dbReference type="NCBI Taxonomy" id="1618381"/>
    <lineage>
        <taxon>Bacteria</taxon>
        <taxon>Candidatus Collieribacteriota</taxon>
    </lineage>
</organism>